<feature type="compositionally biased region" description="Basic and acidic residues" evidence="1">
    <location>
        <begin position="99"/>
        <end position="109"/>
    </location>
</feature>
<dbReference type="EMBL" id="MDDG01000009">
    <property type="protein sequence ID" value="OQE37734.1"/>
    <property type="molecule type" value="Genomic_DNA"/>
</dbReference>
<dbReference type="PANTHER" id="PTHR31551:SF1">
    <property type="entry name" value="COILED-COIL DOMAIN-CONTAINING PROTEIN 12"/>
    <property type="match status" value="1"/>
</dbReference>
<feature type="region of interest" description="Disordered" evidence="1">
    <location>
        <begin position="96"/>
        <end position="126"/>
    </location>
</feature>
<feature type="region of interest" description="Disordered" evidence="1">
    <location>
        <begin position="230"/>
        <end position="275"/>
    </location>
</feature>
<dbReference type="STRING" id="36646.A0A1V6UH26"/>
<evidence type="ECO:0000256" key="1">
    <source>
        <dbReference type="SAM" id="MobiDB-lite"/>
    </source>
</evidence>
<organism evidence="2 3">
    <name type="scientific">Penicillium coprophilum</name>
    <dbReference type="NCBI Taxonomy" id="36646"/>
    <lineage>
        <taxon>Eukaryota</taxon>
        <taxon>Fungi</taxon>
        <taxon>Dikarya</taxon>
        <taxon>Ascomycota</taxon>
        <taxon>Pezizomycotina</taxon>
        <taxon>Eurotiomycetes</taxon>
        <taxon>Eurotiomycetidae</taxon>
        <taxon>Eurotiales</taxon>
        <taxon>Aspergillaceae</taxon>
        <taxon>Penicillium</taxon>
    </lineage>
</organism>
<dbReference type="GO" id="GO:0005684">
    <property type="term" value="C:U2-type spliceosomal complex"/>
    <property type="evidence" value="ECO:0007669"/>
    <property type="project" value="TreeGrafter"/>
</dbReference>
<reference evidence="3" key="1">
    <citation type="journal article" date="2017" name="Nat. Microbiol.">
        <title>Global analysis of biosynthetic gene clusters reveals vast potential of secondary metabolite production in Penicillium species.</title>
        <authorList>
            <person name="Nielsen J.C."/>
            <person name="Grijseels S."/>
            <person name="Prigent S."/>
            <person name="Ji B."/>
            <person name="Dainat J."/>
            <person name="Nielsen K.F."/>
            <person name="Frisvad J.C."/>
            <person name="Workman M."/>
            <person name="Nielsen J."/>
        </authorList>
    </citation>
    <scope>NUCLEOTIDE SEQUENCE [LARGE SCALE GENOMIC DNA]</scope>
    <source>
        <strain evidence="3">IBT 31321</strain>
    </source>
</reference>
<protein>
    <recommendedName>
        <fullName evidence="4">Cwf18 pre-mRNA splicing factor</fullName>
    </recommendedName>
</protein>
<name>A0A1V6UH26_9EURO</name>
<sequence length="275" mass="30049">MPDRKLNSAIPPDFAVADVWRTTSTFTGTIIVQLPSSGGAWDFLPVISVTLLSIPQARIFSPSSVQPSLENMSSNHANLDAASIDRKARLAKLAALKRKQPEQDTKEASAEDQELPDADADADATPDVATKYLSGRNYDPEARGPKLGFEHAPQEGQVTLEAQAAEIAKATAEQAKKDEDGDEPIDLFKLQPKKPNWDLKRDLNEKLKTLDVRTDNAIARLVRQRVEEAKRAAKANGAKSNGGDQGEEVGMAGETLVESIHIREREEEKSDEETI</sequence>
<evidence type="ECO:0000313" key="3">
    <source>
        <dbReference type="Proteomes" id="UP000191500"/>
    </source>
</evidence>
<comment type="caution">
    <text evidence="2">The sequence shown here is derived from an EMBL/GenBank/DDBJ whole genome shotgun (WGS) entry which is preliminary data.</text>
</comment>
<dbReference type="Pfam" id="PF08315">
    <property type="entry name" value="cwf18"/>
    <property type="match status" value="1"/>
</dbReference>
<proteinExistence type="predicted"/>
<feature type="compositionally biased region" description="Acidic residues" evidence="1">
    <location>
        <begin position="110"/>
        <end position="124"/>
    </location>
</feature>
<dbReference type="AlphaFoldDB" id="A0A1V6UH26"/>
<dbReference type="InterPro" id="IPR013169">
    <property type="entry name" value="mRNA_splic_Cwf18-like"/>
</dbReference>
<dbReference type="Proteomes" id="UP000191500">
    <property type="component" value="Unassembled WGS sequence"/>
</dbReference>
<evidence type="ECO:0008006" key="4">
    <source>
        <dbReference type="Google" id="ProtNLM"/>
    </source>
</evidence>
<accession>A0A1V6UH26</accession>
<dbReference type="GO" id="GO:0071014">
    <property type="term" value="C:post-mRNA release spliceosomal complex"/>
    <property type="evidence" value="ECO:0007669"/>
    <property type="project" value="TreeGrafter"/>
</dbReference>
<gene>
    <name evidence="2" type="ORF">PENCOP_c009G02133</name>
</gene>
<evidence type="ECO:0000313" key="2">
    <source>
        <dbReference type="EMBL" id="OQE37734.1"/>
    </source>
</evidence>
<dbReference type="PANTHER" id="PTHR31551">
    <property type="entry name" value="PRE-MRNA-SPLICING FACTOR CWF18"/>
    <property type="match status" value="1"/>
</dbReference>
<keyword evidence="3" id="KW-1185">Reference proteome</keyword>